<gene>
    <name evidence="1" type="ORF">SCALOS_LOCUS4965</name>
</gene>
<reference evidence="1" key="1">
    <citation type="submission" date="2021-06" db="EMBL/GenBank/DDBJ databases">
        <authorList>
            <person name="Kallberg Y."/>
            <person name="Tangrot J."/>
            <person name="Rosling A."/>
        </authorList>
    </citation>
    <scope>NUCLEOTIDE SEQUENCE</scope>
    <source>
        <strain evidence="1">AU212A</strain>
    </source>
</reference>
<evidence type="ECO:0000313" key="2">
    <source>
        <dbReference type="Proteomes" id="UP000789860"/>
    </source>
</evidence>
<organism evidence="1 2">
    <name type="scientific">Scutellospora calospora</name>
    <dbReference type="NCBI Taxonomy" id="85575"/>
    <lineage>
        <taxon>Eukaryota</taxon>
        <taxon>Fungi</taxon>
        <taxon>Fungi incertae sedis</taxon>
        <taxon>Mucoromycota</taxon>
        <taxon>Glomeromycotina</taxon>
        <taxon>Glomeromycetes</taxon>
        <taxon>Diversisporales</taxon>
        <taxon>Gigasporaceae</taxon>
        <taxon>Scutellospora</taxon>
    </lineage>
</organism>
<dbReference type="EMBL" id="CAJVPM010007325">
    <property type="protein sequence ID" value="CAG8544546.1"/>
    <property type="molecule type" value="Genomic_DNA"/>
</dbReference>
<dbReference type="Proteomes" id="UP000789860">
    <property type="component" value="Unassembled WGS sequence"/>
</dbReference>
<proteinExistence type="predicted"/>
<name>A0ACA9LQ91_9GLOM</name>
<sequence>MECSSVFQYGKCFECGNTNSGSNWCYICQRDSLQHNFHKWTSGDIKIDLIIQQTQLDAKVCVDYLEWIPFDDFDFTKYHARGAFSVVYFGIWIDGPRYILDDDSQDWIRSGPTKCALKRIENSQSMSQEYLENIKNYHKCFRSASAVVDCFGITRDPTGHYIDDPEPSPTSEQFDIAEEKRFVDLINKTFPKPNIHNQAIYISRLLDYKSLCESTQQE</sequence>
<keyword evidence="2" id="KW-1185">Reference proteome</keyword>
<accession>A0ACA9LQ91</accession>
<evidence type="ECO:0000313" key="1">
    <source>
        <dbReference type="EMBL" id="CAG8544546.1"/>
    </source>
</evidence>
<protein>
    <submittedName>
        <fullName evidence="1">3562_t:CDS:1</fullName>
    </submittedName>
</protein>
<comment type="caution">
    <text evidence="1">The sequence shown here is derived from an EMBL/GenBank/DDBJ whole genome shotgun (WGS) entry which is preliminary data.</text>
</comment>